<feature type="transmembrane region" description="Helical" evidence="6">
    <location>
        <begin position="320"/>
        <end position="341"/>
    </location>
</feature>
<feature type="transmembrane region" description="Helical" evidence="6">
    <location>
        <begin position="384"/>
        <end position="401"/>
    </location>
</feature>
<dbReference type="Gene3D" id="1.20.1720.10">
    <property type="entry name" value="Multidrug resistance protein D"/>
    <property type="match status" value="1"/>
</dbReference>
<organism evidence="8 9">
    <name type="scientific">Rhizobium helianthi</name>
    <dbReference type="NCBI Taxonomy" id="1132695"/>
    <lineage>
        <taxon>Bacteria</taxon>
        <taxon>Pseudomonadati</taxon>
        <taxon>Pseudomonadota</taxon>
        <taxon>Alphaproteobacteria</taxon>
        <taxon>Hyphomicrobiales</taxon>
        <taxon>Rhizobiaceae</taxon>
        <taxon>Rhizobium/Agrobacterium group</taxon>
        <taxon>Rhizobium</taxon>
    </lineage>
</organism>
<dbReference type="PANTHER" id="PTHR23502">
    <property type="entry name" value="MAJOR FACILITATOR SUPERFAMILY"/>
    <property type="match status" value="1"/>
</dbReference>
<dbReference type="InterPro" id="IPR011701">
    <property type="entry name" value="MFS"/>
</dbReference>
<dbReference type="InterPro" id="IPR036259">
    <property type="entry name" value="MFS_trans_sf"/>
</dbReference>
<evidence type="ECO:0000256" key="4">
    <source>
        <dbReference type="ARBA" id="ARBA00022989"/>
    </source>
</evidence>
<comment type="caution">
    <text evidence="8">The sequence shown here is derived from an EMBL/GenBank/DDBJ whole genome shotgun (WGS) entry which is preliminary data.</text>
</comment>
<dbReference type="InterPro" id="IPR020846">
    <property type="entry name" value="MFS_dom"/>
</dbReference>
<feature type="transmembrane region" description="Helical" evidence="6">
    <location>
        <begin position="23"/>
        <end position="44"/>
    </location>
</feature>
<feature type="transmembrane region" description="Helical" evidence="6">
    <location>
        <begin position="227"/>
        <end position="244"/>
    </location>
</feature>
<feature type="transmembrane region" description="Helical" evidence="6">
    <location>
        <begin position="295"/>
        <end position="314"/>
    </location>
</feature>
<evidence type="ECO:0000256" key="1">
    <source>
        <dbReference type="ARBA" id="ARBA00004141"/>
    </source>
</evidence>
<evidence type="ECO:0000313" key="9">
    <source>
        <dbReference type="Proteomes" id="UP001597322"/>
    </source>
</evidence>
<dbReference type="CDD" id="cd17320">
    <property type="entry name" value="MFS_MdfA_MDR_like"/>
    <property type="match status" value="1"/>
</dbReference>
<dbReference type="PROSITE" id="PS00216">
    <property type="entry name" value="SUGAR_TRANSPORT_1"/>
    <property type="match status" value="1"/>
</dbReference>
<dbReference type="RefSeq" id="WP_377401330.1">
    <property type="nucleotide sequence ID" value="NZ_JBHUEQ010000022.1"/>
</dbReference>
<keyword evidence="5 6" id="KW-0472">Membrane</keyword>
<keyword evidence="2" id="KW-0813">Transport</keyword>
<feature type="transmembrane region" description="Helical" evidence="6">
    <location>
        <begin position="114"/>
        <end position="135"/>
    </location>
</feature>
<evidence type="ECO:0000256" key="6">
    <source>
        <dbReference type="SAM" id="Phobius"/>
    </source>
</evidence>
<evidence type="ECO:0000313" key="8">
    <source>
        <dbReference type="EMBL" id="MFD1746190.1"/>
    </source>
</evidence>
<proteinExistence type="predicted"/>
<feature type="transmembrane region" description="Helical" evidence="6">
    <location>
        <begin position="353"/>
        <end position="378"/>
    </location>
</feature>
<evidence type="ECO:0000256" key="3">
    <source>
        <dbReference type="ARBA" id="ARBA00022692"/>
    </source>
</evidence>
<sequence>MTIPHREEEQGSTAGPARFGERVLLYALLTSLTALSIDALLPALRVIEEELTAAPALTTQHIVSIFIFGMGFGELLAGPIADAAGRKRALLFGLVVFALGTVVAMTATSMEAIVAGRFLQGLGVSGPKIATRAMIRDQFGGDDMARVMSLMFSIFILVPMIAPALAQGLIALAGWRSLFVAYLLIAAVLASWLFWRQPETLPHPQRLPFQPRMILRNSHRILSSRRVSLLILATGLIFGAQLIYLSSAADLFFDAYGIEGTFPVYFAILASSIGLASFFNARLVRRHGMETMAKFALYGLAASGLMMLMTTLLLQQRLPLALLMVFSFAAFFSIGLLFGNLNAMAMRSLGDVAGLGASLIASGSSIIASMFAAGLGIFYDGSPMVLALGFSLAGSASLLLVKQAQTDDCTRIAAIR</sequence>
<gene>
    <name evidence="8" type="ORF">ACFSE1_12020</name>
</gene>
<dbReference type="Proteomes" id="UP001597322">
    <property type="component" value="Unassembled WGS sequence"/>
</dbReference>
<dbReference type="SUPFAM" id="SSF103473">
    <property type="entry name" value="MFS general substrate transporter"/>
    <property type="match status" value="1"/>
</dbReference>
<evidence type="ECO:0000259" key="7">
    <source>
        <dbReference type="PROSITE" id="PS50850"/>
    </source>
</evidence>
<feature type="transmembrane region" description="Helical" evidence="6">
    <location>
        <begin position="147"/>
        <end position="172"/>
    </location>
</feature>
<comment type="subcellular location">
    <subcellularLocation>
        <location evidence="1">Membrane</location>
        <topology evidence="1">Multi-pass membrane protein</topology>
    </subcellularLocation>
</comment>
<keyword evidence="3 6" id="KW-0812">Transmembrane</keyword>
<feature type="transmembrane region" description="Helical" evidence="6">
    <location>
        <begin position="178"/>
        <end position="195"/>
    </location>
</feature>
<dbReference type="Pfam" id="PF07690">
    <property type="entry name" value="MFS_1"/>
    <property type="match status" value="1"/>
</dbReference>
<dbReference type="InterPro" id="IPR005829">
    <property type="entry name" value="Sugar_transporter_CS"/>
</dbReference>
<reference evidence="9" key="1">
    <citation type="journal article" date="2019" name="Int. J. Syst. Evol. Microbiol.">
        <title>The Global Catalogue of Microorganisms (GCM) 10K type strain sequencing project: providing services to taxonomists for standard genome sequencing and annotation.</title>
        <authorList>
            <consortium name="The Broad Institute Genomics Platform"/>
            <consortium name="The Broad Institute Genome Sequencing Center for Infectious Disease"/>
            <person name="Wu L."/>
            <person name="Ma J."/>
        </authorList>
    </citation>
    <scope>NUCLEOTIDE SEQUENCE [LARGE SCALE GENOMIC DNA]</scope>
    <source>
        <strain evidence="9">CG52</strain>
    </source>
</reference>
<feature type="transmembrane region" description="Helical" evidence="6">
    <location>
        <begin position="56"/>
        <end position="77"/>
    </location>
</feature>
<evidence type="ECO:0000256" key="5">
    <source>
        <dbReference type="ARBA" id="ARBA00023136"/>
    </source>
</evidence>
<name>A0ABW4M6V2_9HYPH</name>
<dbReference type="EMBL" id="JBHUEQ010000022">
    <property type="protein sequence ID" value="MFD1746190.1"/>
    <property type="molecule type" value="Genomic_DNA"/>
</dbReference>
<accession>A0ABW4M6V2</accession>
<feature type="domain" description="Major facilitator superfamily (MFS) profile" evidence="7">
    <location>
        <begin position="22"/>
        <end position="405"/>
    </location>
</feature>
<evidence type="ECO:0000256" key="2">
    <source>
        <dbReference type="ARBA" id="ARBA00022448"/>
    </source>
</evidence>
<keyword evidence="9" id="KW-1185">Reference proteome</keyword>
<feature type="transmembrane region" description="Helical" evidence="6">
    <location>
        <begin position="264"/>
        <end position="283"/>
    </location>
</feature>
<dbReference type="PANTHER" id="PTHR23502:SF132">
    <property type="entry name" value="POLYAMINE TRANSPORTER 2-RELATED"/>
    <property type="match status" value="1"/>
</dbReference>
<keyword evidence="4 6" id="KW-1133">Transmembrane helix</keyword>
<feature type="transmembrane region" description="Helical" evidence="6">
    <location>
        <begin position="89"/>
        <end position="108"/>
    </location>
</feature>
<protein>
    <submittedName>
        <fullName evidence="8">Multidrug effflux MFS transporter</fullName>
    </submittedName>
</protein>
<dbReference type="PROSITE" id="PS50850">
    <property type="entry name" value="MFS"/>
    <property type="match status" value="1"/>
</dbReference>